<evidence type="ECO:0008006" key="3">
    <source>
        <dbReference type="Google" id="ProtNLM"/>
    </source>
</evidence>
<gene>
    <name evidence="1" type="ORF">PoB_006236600</name>
</gene>
<proteinExistence type="predicted"/>
<keyword evidence="2" id="KW-1185">Reference proteome</keyword>
<organism evidence="1 2">
    <name type="scientific">Plakobranchus ocellatus</name>
    <dbReference type="NCBI Taxonomy" id="259542"/>
    <lineage>
        <taxon>Eukaryota</taxon>
        <taxon>Metazoa</taxon>
        <taxon>Spiralia</taxon>
        <taxon>Lophotrochozoa</taxon>
        <taxon>Mollusca</taxon>
        <taxon>Gastropoda</taxon>
        <taxon>Heterobranchia</taxon>
        <taxon>Euthyneura</taxon>
        <taxon>Panpulmonata</taxon>
        <taxon>Sacoglossa</taxon>
        <taxon>Placobranchoidea</taxon>
        <taxon>Plakobranchidae</taxon>
        <taxon>Plakobranchus</taxon>
    </lineage>
</organism>
<evidence type="ECO:0000313" key="2">
    <source>
        <dbReference type="Proteomes" id="UP000735302"/>
    </source>
</evidence>
<reference evidence="1 2" key="1">
    <citation type="journal article" date="2021" name="Elife">
        <title>Chloroplast acquisition without the gene transfer in kleptoplastic sea slugs, Plakobranchus ocellatus.</title>
        <authorList>
            <person name="Maeda T."/>
            <person name="Takahashi S."/>
            <person name="Yoshida T."/>
            <person name="Shimamura S."/>
            <person name="Takaki Y."/>
            <person name="Nagai Y."/>
            <person name="Toyoda A."/>
            <person name="Suzuki Y."/>
            <person name="Arimoto A."/>
            <person name="Ishii H."/>
            <person name="Satoh N."/>
            <person name="Nishiyama T."/>
            <person name="Hasebe M."/>
            <person name="Maruyama T."/>
            <person name="Minagawa J."/>
            <person name="Obokata J."/>
            <person name="Shigenobu S."/>
        </authorList>
    </citation>
    <scope>NUCLEOTIDE SEQUENCE [LARGE SCALE GENOMIC DNA]</scope>
</reference>
<comment type="caution">
    <text evidence="1">The sequence shown here is derived from an EMBL/GenBank/DDBJ whole genome shotgun (WGS) entry which is preliminary data.</text>
</comment>
<evidence type="ECO:0000313" key="1">
    <source>
        <dbReference type="EMBL" id="GFO35861.1"/>
    </source>
</evidence>
<dbReference type="AlphaFoldDB" id="A0AAV4CVC7"/>
<name>A0AAV4CVC7_9GAST</name>
<dbReference type="Proteomes" id="UP000735302">
    <property type="component" value="Unassembled WGS sequence"/>
</dbReference>
<sequence length="93" mass="10059">MDFCRTCAAVCPLRYPISIQCSSVRNLLLNYTILVPSTPSPGISHPASLFTCCSISKTFDLPFLFLNSPAVNASNLEFAGVFRRGVDPTTVEG</sequence>
<accession>A0AAV4CVC7</accession>
<dbReference type="EMBL" id="BLXT01007005">
    <property type="protein sequence ID" value="GFO35861.1"/>
    <property type="molecule type" value="Genomic_DNA"/>
</dbReference>
<protein>
    <recommendedName>
        <fullName evidence="3">4Fe-4S ferredoxin-type domain-containing protein</fullName>
    </recommendedName>
</protein>